<dbReference type="Gene3D" id="1.25.40.10">
    <property type="entry name" value="Tetratricopeptide repeat domain"/>
    <property type="match status" value="1"/>
</dbReference>
<evidence type="ECO:0000313" key="3">
    <source>
        <dbReference type="Proteomes" id="UP000324479"/>
    </source>
</evidence>
<dbReference type="Proteomes" id="UP000324479">
    <property type="component" value="Unassembled WGS sequence"/>
</dbReference>
<dbReference type="RefSeq" id="WP_150076340.1">
    <property type="nucleotide sequence ID" value="NZ_VWOX01000005.1"/>
</dbReference>
<dbReference type="AlphaFoldDB" id="A0A5M6DBY9"/>
<reference evidence="2 3" key="1">
    <citation type="submission" date="2019-08" db="EMBL/GenBank/DDBJ databases">
        <authorList>
            <person name="Dhanesh K."/>
            <person name="Kumar G."/>
            <person name="Sasikala C."/>
            <person name="Venkata Ramana C."/>
        </authorList>
    </citation>
    <scope>NUCLEOTIDE SEQUENCE [LARGE SCALE GENOMIC DNA]</scope>
    <source>
        <strain evidence="2 3">JC645</strain>
    </source>
</reference>
<keyword evidence="3" id="KW-1185">Reference proteome</keyword>
<feature type="region of interest" description="Disordered" evidence="1">
    <location>
        <begin position="211"/>
        <end position="254"/>
    </location>
</feature>
<dbReference type="SUPFAM" id="SSF48452">
    <property type="entry name" value="TPR-like"/>
    <property type="match status" value="2"/>
</dbReference>
<evidence type="ECO:0000256" key="1">
    <source>
        <dbReference type="SAM" id="MobiDB-lite"/>
    </source>
</evidence>
<proteinExistence type="predicted"/>
<evidence type="ECO:0008006" key="4">
    <source>
        <dbReference type="Google" id="ProtNLM"/>
    </source>
</evidence>
<dbReference type="InterPro" id="IPR011990">
    <property type="entry name" value="TPR-like_helical_dom_sf"/>
</dbReference>
<evidence type="ECO:0000313" key="2">
    <source>
        <dbReference type="EMBL" id="KAA5543589.1"/>
    </source>
</evidence>
<organism evidence="2 3">
    <name type="scientific">Roseiconus nitratireducens</name>
    <dbReference type="NCBI Taxonomy" id="2605748"/>
    <lineage>
        <taxon>Bacteria</taxon>
        <taxon>Pseudomonadati</taxon>
        <taxon>Planctomycetota</taxon>
        <taxon>Planctomycetia</taxon>
        <taxon>Pirellulales</taxon>
        <taxon>Pirellulaceae</taxon>
        <taxon>Roseiconus</taxon>
    </lineage>
</organism>
<protein>
    <recommendedName>
        <fullName evidence="4">Tetratricopeptide repeat protein</fullName>
    </recommendedName>
</protein>
<name>A0A5M6DBY9_9BACT</name>
<dbReference type="EMBL" id="VWOX01000005">
    <property type="protein sequence ID" value="KAA5543589.1"/>
    <property type="molecule type" value="Genomic_DNA"/>
</dbReference>
<feature type="compositionally biased region" description="Basic and acidic residues" evidence="1">
    <location>
        <begin position="245"/>
        <end position="254"/>
    </location>
</feature>
<accession>A0A5M6DBY9</accession>
<sequence length="645" mass="71330">MALICFRQPPPVKMFEFGTLEIAIFSVAGLVVVATAYRSHRVNRLNQLAHRSVHLWESGRIEAALAGFAQLGTDAGRIRNDAVRKAFQFTSGQACGSILRFQGRFDDAERRLGDAFALIDQDFRPVPQSEIAARLEKILCRAASGDSEAPRQAMEQLVAFVRKTDPAQQPAALRQVFQTLGGACHTPALAQTGRQLLQQLTEFVGPADETAQPAGKIFGGAESTLGTRPPTAGSTNAYSPPPTSDRNEPDTDSRDRQWLWVESLLADALIAIQIGDYVSVKQTFDRLYGSSVWWSLPPEKMREGNRLMAYHEESCGSLRRSVETHRSLLLAAEASPHNDGSLANEQLGYASALRSYGSYSEALEQMQSAHENAVRFTGDPGRVSATFHQLLALLQMETGNYHDAVSLLSQARQTAALQYHPRQTAFGLLLESIHHRELGLLDEACELTWSALSHLVDAFGEAHVMTAEYRLNLAGLYLRQQRLEDAAAEIRIAENAIRGSYRRNAYARSTLDEVSAAYQIATGSTEPAEFQLRQLRQDLVPEVSAEHLSLAAIDHLWGSADRVRGDLPSAIRHLKSAWSQRLKTQPEDCPELLRLCEDLRDCHAEAGEHTVADRFNLQVQRIEAMRDACRHTLLASKKSVDRSSG</sequence>
<comment type="caution">
    <text evidence="2">The sequence shown here is derived from an EMBL/GenBank/DDBJ whole genome shotgun (WGS) entry which is preliminary data.</text>
</comment>
<gene>
    <name evidence="2" type="ORF">FYK55_10270</name>
</gene>